<evidence type="ECO:0000256" key="6">
    <source>
        <dbReference type="ARBA" id="ARBA00022692"/>
    </source>
</evidence>
<feature type="signal peptide" evidence="11">
    <location>
        <begin position="1"/>
        <end position="25"/>
    </location>
</feature>
<dbReference type="EC" id="2.4.1.16" evidence="2"/>
<evidence type="ECO:0000256" key="11">
    <source>
        <dbReference type="SAM" id="SignalP"/>
    </source>
</evidence>
<evidence type="ECO:0000256" key="7">
    <source>
        <dbReference type="ARBA" id="ARBA00022989"/>
    </source>
</evidence>
<evidence type="ECO:0000313" key="13">
    <source>
        <dbReference type="Proteomes" id="UP000070444"/>
    </source>
</evidence>
<evidence type="ECO:0000256" key="3">
    <source>
        <dbReference type="ARBA" id="ARBA00022475"/>
    </source>
</evidence>
<protein>
    <recommendedName>
        <fullName evidence="2">chitin synthase</fullName>
        <ecNumber evidence="2">2.4.1.16</ecNumber>
    </recommendedName>
</protein>
<evidence type="ECO:0000256" key="5">
    <source>
        <dbReference type="ARBA" id="ARBA00022679"/>
    </source>
</evidence>
<evidence type="ECO:0000313" key="12">
    <source>
        <dbReference type="EMBL" id="KXN67201.1"/>
    </source>
</evidence>
<dbReference type="InterPro" id="IPR029044">
    <property type="entry name" value="Nucleotide-diphossugar_trans"/>
</dbReference>
<dbReference type="OMA" id="PQDWKVF"/>
<gene>
    <name evidence="12" type="ORF">CONCODRAFT_43134</name>
</gene>
<feature type="transmembrane region" description="Helical" evidence="10">
    <location>
        <begin position="428"/>
        <end position="449"/>
    </location>
</feature>
<dbReference type="AlphaFoldDB" id="A0A137NWZ9"/>
<dbReference type="GO" id="GO:0005886">
    <property type="term" value="C:plasma membrane"/>
    <property type="evidence" value="ECO:0007669"/>
    <property type="project" value="UniProtKB-SubCell"/>
</dbReference>
<dbReference type="GO" id="GO:0004100">
    <property type="term" value="F:chitin synthase activity"/>
    <property type="evidence" value="ECO:0007669"/>
    <property type="project" value="UniProtKB-EC"/>
</dbReference>
<dbReference type="STRING" id="796925.A0A137NWZ9"/>
<dbReference type="PANTHER" id="PTHR22914">
    <property type="entry name" value="CHITIN SYNTHASE"/>
    <property type="match status" value="1"/>
</dbReference>
<evidence type="ECO:0000256" key="1">
    <source>
        <dbReference type="ARBA" id="ARBA00004651"/>
    </source>
</evidence>
<keyword evidence="9" id="KW-0325">Glycoprotein</keyword>
<keyword evidence="8 10" id="KW-0472">Membrane</keyword>
<dbReference type="GO" id="GO:0006031">
    <property type="term" value="P:chitin biosynthetic process"/>
    <property type="evidence" value="ECO:0007669"/>
    <property type="project" value="TreeGrafter"/>
</dbReference>
<sequence length="509" mass="57333">MTLIKFLAAVAFDWFLSWKIGKISSKKRDKETLSHVLLLVTCYSEGLESVKGTLDSLALSDYDDMHKLLFVIADGDITGSGNEKSTPQILLDLMEPFDLKAPAPKPKSYVAIGDGLKQHNMAQVHIGFYNILDHRVPYMLIIKCGLPYERVQPKAGNRGKRDSQLILMHWLTSICFNEPMTPLHYDMFEKVRQLVGVTPDRYELVLMVDADTRVMPDALGIMISAMERDPLVMGLCGETQIANKRDTWVTRIQVYEYYISHHLGKAFESIFGGVTCLPGCFCMYRVKAPNKDGYNVPVLANPDIVTNYSSNDVSTLHKKNLLLLGEDRYLTTLMMRAFPNRKMIYVPRAVCKTVVPDEFNVLLSQRRRWINSTIHNLMELVLVPELCGIFCCSMQFVILLELIGTVVLPASMCFTIYLIIAACMGQDVLLPLAMMAGVYLLQAILILSTTKKVSYVMWMGVFVLALPIWNLVLPAYAFWRFDDFSWGATRKIDGPDTGHGEGGHGNNDS</sequence>
<keyword evidence="13" id="KW-1185">Reference proteome</keyword>
<name>A0A137NWZ9_CONC2</name>
<dbReference type="EMBL" id="KQ964652">
    <property type="protein sequence ID" value="KXN67201.1"/>
    <property type="molecule type" value="Genomic_DNA"/>
</dbReference>
<feature type="transmembrane region" description="Helical" evidence="10">
    <location>
        <begin position="455"/>
        <end position="479"/>
    </location>
</feature>
<proteinExistence type="predicted"/>
<evidence type="ECO:0000256" key="4">
    <source>
        <dbReference type="ARBA" id="ARBA00022676"/>
    </source>
</evidence>
<dbReference type="OrthoDB" id="370884at2759"/>
<feature type="non-terminal residue" evidence="12">
    <location>
        <position position="509"/>
    </location>
</feature>
<keyword evidence="7 10" id="KW-1133">Transmembrane helix</keyword>
<evidence type="ECO:0000256" key="10">
    <source>
        <dbReference type="SAM" id="Phobius"/>
    </source>
</evidence>
<keyword evidence="5 12" id="KW-0808">Transferase</keyword>
<accession>A0A137NWZ9</accession>
<dbReference type="InterPro" id="IPR004835">
    <property type="entry name" value="Chitin_synth"/>
</dbReference>
<reference evidence="12 13" key="1">
    <citation type="journal article" date="2015" name="Genome Biol. Evol.">
        <title>Phylogenomic analyses indicate that early fungi evolved digesting cell walls of algal ancestors of land plants.</title>
        <authorList>
            <person name="Chang Y."/>
            <person name="Wang S."/>
            <person name="Sekimoto S."/>
            <person name="Aerts A.L."/>
            <person name="Choi C."/>
            <person name="Clum A."/>
            <person name="LaButti K.M."/>
            <person name="Lindquist E.A."/>
            <person name="Yee Ngan C."/>
            <person name="Ohm R.A."/>
            <person name="Salamov A.A."/>
            <person name="Grigoriev I.V."/>
            <person name="Spatafora J.W."/>
            <person name="Berbee M.L."/>
        </authorList>
    </citation>
    <scope>NUCLEOTIDE SEQUENCE [LARGE SCALE GENOMIC DNA]</scope>
    <source>
        <strain evidence="12 13">NRRL 28638</strain>
    </source>
</reference>
<keyword evidence="4" id="KW-0328">Glycosyltransferase</keyword>
<dbReference type="CDD" id="cd04190">
    <property type="entry name" value="Chitin_synth_C"/>
    <property type="match status" value="1"/>
</dbReference>
<feature type="chain" id="PRO_5007294211" description="chitin synthase" evidence="11">
    <location>
        <begin position="26"/>
        <end position="509"/>
    </location>
</feature>
<evidence type="ECO:0000256" key="9">
    <source>
        <dbReference type="ARBA" id="ARBA00023180"/>
    </source>
</evidence>
<keyword evidence="3" id="KW-1003">Cell membrane</keyword>
<dbReference type="PANTHER" id="PTHR22914:SF16">
    <property type="entry name" value="CHITIN SYNTHASE 3"/>
    <property type="match status" value="1"/>
</dbReference>
<comment type="subcellular location">
    <subcellularLocation>
        <location evidence="1">Cell membrane</location>
        <topology evidence="1">Multi-pass membrane protein</topology>
    </subcellularLocation>
</comment>
<dbReference type="GO" id="GO:0030428">
    <property type="term" value="C:cell septum"/>
    <property type="evidence" value="ECO:0007669"/>
    <property type="project" value="TreeGrafter"/>
</dbReference>
<feature type="transmembrane region" description="Helical" evidence="10">
    <location>
        <begin position="396"/>
        <end position="421"/>
    </location>
</feature>
<keyword evidence="6 10" id="KW-0812">Transmembrane</keyword>
<dbReference type="SUPFAM" id="SSF53448">
    <property type="entry name" value="Nucleotide-diphospho-sugar transferases"/>
    <property type="match status" value="1"/>
</dbReference>
<keyword evidence="11" id="KW-0732">Signal</keyword>
<dbReference type="Pfam" id="PF03142">
    <property type="entry name" value="Chitin_synth_2"/>
    <property type="match status" value="1"/>
</dbReference>
<evidence type="ECO:0000256" key="8">
    <source>
        <dbReference type="ARBA" id="ARBA00023136"/>
    </source>
</evidence>
<organism evidence="12 13">
    <name type="scientific">Conidiobolus coronatus (strain ATCC 28846 / CBS 209.66 / NRRL 28638)</name>
    <name type="common">Delacroixia coronata</name>
    <dbReference type="NCBI Taxonomy" id="796925"/>
    <lineage>
        <taxon>Eukaryota</taxon>
        <taxon>Fungi</taxon>
        <taxon>Fungi incertae sedis</taxon>
        <taxon>Zoopagomycota</taxon>
        <taxon>Entomophthoromycotina</taxon>
        <taxon>Entomophthoromycetes</taxon>
        <taxon>Entomophthorales</taxon>
        <taxon>Ancylistaceae</taxon>
        <taxon>Conidiobolus</taxon>
    </lineage>
</organism>
<evidence type="ECO:0000256" key="2">
    <source>
        <dbReference type="ARBA" id="ARBA00012543"/>
    </source>
</evidence>
<dbReference type="Proteomes" id="UP000070444">
    <property type="component" value="Unassembled WGS sequence"/>
</dbReference>